<name>A0A150SDN4_SORCE</name>
<gene>
    <name evidence="1" type="ORF">BE18_44640</name>
</gene>
<organism evidence="1 2">
    <name type="scientific">Sorangium cellulosum</name>
    <name type="common">Polyangium cellulosum</name>
    <dbReference type="NCBI Taxonomy" id="56"/>
    <lineage>
        <taxon>Bacteria</taxon>
        <taxon>Pseudomonadati</taxon>
        <taxon>Myxococcota</taxon>
        <taxon>Polyangia</taxon>
        <taxon>Polyangiales</taxon>
        <taxon>Polyangiaceae</taxon>
        <taxon>Sorangium</taxon>
    </lineage>
</organism>
<proteinExistence type="predicted"/>
<dbReference type="AlphaFoldDB" id="A0A150SDN4"/>
<reference evidence="1 2" key="1">
    <citation type="submission" date="2014-02" db="EMBL/GenBank/DDBJ databases">
        <title>The small core and large imbalanced accessory genome model reveals a collaborative survival strategy of Sorangium cellulosum strains in nature.</title>
        <authorList>
            <person name="Han K."/>
            <person name="Peng R."/>
            <person name="Blom J."/>
            <person name="Li Y.-Z."/>
        </authorList>
    </citation>
    <scope>NUCLEOTIDE SEQUENCE [LARGE SCALE GENOMIC DNA]</scope>
    <source>
        <strain evidence="1 2">So0149</strain>
    </source>
</reference>
<comment type="caution">
    <text evidence="1">The sequence shown here is derived from an EMBL/GenBank/DDBJ whole genome shotgun (WGS) entry which is preliminary data.</text>
</comment>
<sequence length="121" mass="13559">MKAPERSLLEPLVREVLETAHRGRGQQPHYLTAYQIVERLREPARSELITKYGRGGKRAGSADTASSIISQVLANELSAEVDVAYLDTRDVWFSIADELVEAGYPVVALYRLRVRRSDTMG</sequence>
<dbReference type="Proteomes" id="UP000075515">
    <property type="component" value="Unassembled WGS sequence"/>
</dbReference>
<evidence type="ECO:0000313" key="2">
    <source>
        <dbReference type="Proteomes" id="UP000075515"/>
    </source>
</evidence>
<evidence type="ECO:0000313" key="1">
    <source>
        <dbReference type="EMBL" id="KYF90510.1"/>
    </source>
</evidence>
<accession>A0A150SDN4</accession>
<protein>
    <submittedName>
        <fullName evidence="1">Uncharacterized protein</fullName>
    </submittedName>
</protein>
<dbReference type="EMBL" id="JEMC01002122">
    <property type="protein sequence ID" value="KYF90510.1"/>
    <property type="molecule type" value="Genomic_DNA"/>
</dbReference>